<accession>A0A9N9KVE2</accession>
<reference evidence="2" key="1">
    <citation type="submission" date="2021-07" db="EMBL/GenBank/DDBJ databases">
        <authorList>
            <person name="Durling M."/>
        </authorList>
    </citation>
    <scope>NUCLEOTIDE SEQUENCE</scope>
</reference>
<dbReference type="AlphaFoldDB" id="A0A9N9KVE2"/>
<dbReference type="Proteomes" id="UP000696280">
    <property type="component" value="Unassembled WGS sequence"/>
</dbReference>
<dbReference type="OrthoDB" id="3564244at2759"/>
<sequence>MSRMDSFQDRWEGQEELYEYDSDSSDSSYCSTSSTGSSRGYDNSSHNRTKYSYRPFSPNSYQPPSLTEFHQRRQSDSYDPYDLEYDSSSSSSSASSPSSSSSTESDSYLEHSPLSTTLDNYLSTKPHPETPAELQTAILDINNILQQKLNGNEDSSSYENSTRQIYGDLPLSTESEICTTILYNHSSDPKLTQLCEKHLLFLACSHGSIMSSGTTDSHFEVLLEDEGGNQVFGWELYAPTSALLRVSDVLEDGVKSESNTLPEYHAEMGEGESIQTCVRNKEVFLNEILRLPADVLLSVERVRGLLRPVQGK</sequence>
<feature type="compositionally biased region" description="Low complexity" evidence="1">
    <location>
        <begin position="86"/>
        <end position="106"/>
    </location>
</feature>
<feature type="compositionally biased region" description="Low complexity" evidence="1">
    <location>
        <begin position="25"/>
        <end position="42"/>
    </location>
</feature>
<evidence type="ECO:0000313" key="3">
    <source>
        <dbReference type="Proteomes" id="UP000696280"/>
    </source>
</evidence>
<dbReference type="EMBL" id="CAJVRL010000057">
    <property type="protein sequence ID" value="CAG8954584.1"/>
    <property type="molecule type" value="Genomic_DNA"/>
</dbReference>
<organism evidence="2 3">
    <name type="scientific">Hymenoscyphus fraxineus</name>
    <dbReference type="NCBI Taxonomy" id="746836"/>
    <lineage>
        <taxon>Eukaryota</taxon>
        <taxon>Fungi</taxon>
        <taxon>Dikarya</taxon>
        <taxon>Ascomycota</taxon>
        <taxon>Pezizomycotina</taxon>
        <taxon>Leotiomycetes</taxon>
        <taxon>Helotiales</taxon>
        <taxon>Helotiaceae</taxon>
        <taxon>Hymenoscyphus</taxon>
    </lineage>
</organism>
<feature type="compositionally biased region" description="Acidic residues" evidence="1">
    <location>
        <begin position="14"/>
        <end position="24"/>
    </location>
</feature>
<comment type="caution">
    <text evidence="2">The sequence shown here is derived from an EMBL/GenBank/DDBJ whole genome shotgun (WGS) entry which is preliminary data.</text>
</comment>
<gene>
    <name evidence="2" type="ORF">HYFRA_00004501</name>
</gene>
<evidence type="ECO:0000256" key="1">
    <source>
        <dbReference type="SAM" id="MobiDB-lite"/>
    </source>
</evidence>
<proteinExistence type="predicted"/>
<feature type="compositionally biased region" description="Basic and acidic residues" evidence="1">
    <location>
        <begin position="1"/>
        <end position="13"/>
    </location>
</feature>
<keyword evidence="3" id="KW-1185">Reference proteome</keyword>
<protein>
    <submittedName>
        <fullName evidence="2">Uncharacterized protein</fullName>
    </submittedName>
</protein>
<feature type="region of interest" description="Disordered" evidence="1">
    <location>
        <begin position="1"/>
        <end position="111"/>
    </location>
</feature>
<name>A0A9N9KVE2_9HELO</name>
<evidence type="ECO:0000313" key="2">
    <source>
        <dbReference type="EMBL" id="CAG8954584.1"/>
    </source>
</evidence>